<dbReference type="SMART" id="SM00829">
    <property type="entry name" value="PKS_ER"/>
    <property type="match status" value="1"/>
</dbReference>
<gene>
    <name evidence="2" type="ORF">CLV84_3494</name>
</gene>
<dbReference type="SUPFAM" id="SSF51735">
    <property type="entry name" value="NAD(P)-binding Rossmann-fold domains"/>
    <property type="match status" value="1"/>
</dbReference>
<dbReference type="InterPro" id="IPR011032">
    <property type="entry name" value="GroES-like_sf"/>
</dbReference>
<dbReference type="Pfam" id="PF00107">
    <property type="entry name" value="ADH_zinc_N"/>
    <property type="match status" value="1"/>
</dbReference>
<dbReference type="SUPFAM" id="SSF50129">
    <property type="entry name" value="GroES-like"/>
    <property type="match status" value="1"/>
</dbReference>
<feature type="domain" description="Enoyl reductase (ER)" evidence="1">
    <location>
        <begin position="11"/>
        <end position="330"/>
    </location>
</feature>
<keyword evidence="3" id="KW-1185">Reference proteome</keyword>
<dbReference type="InterPro" id="IPR013149">
    <property type="entry name" value="ADH-like_C"/>
</dbReference>
<dbReference type="GO" id="GO:0016491">
    <property type="term" value="F:oxidoreductase activity"/>
    <property type="evidence" value="ECO:0007669"/>
    <property type="project" value="InterPro"/>
</dbReference>
<dbReference type="PANTHER" id="PTHR45033:SF2">
    <property type="entry name" value="ZINC-TYPE ALCOHOL DEHYDROGENASE-LIKE PROTEIN C1773.06C"/>
    <property type="match status" value="1"/>
</dbReference>
<dbReference type="Pfam" id="PF08240">
    <property type="entry name" value="ADH_N"/>
    <property type="match status" value="1"/>
</dbReference>
<dbReference type="InterPro" id="IPR020843">
    <property type="entry name" value="ER"/>
</dbReference>
<dbReference type="EMBL" id="PTJC01000006">
    <property type="protein sequence ID" value="PPK86561.1"/>
    <property type="molecule type" value="Genomic_DNA"/>
</dbReference>
<evidence type="ECO:0000259" key="1">
    <source>
        <dbReference type="SMART" id="SM00829"/>
    </source>
</evidence>
<dbReference type="Proteomes" id="UP000237662">
    <property type="component" value="Unassembled WGS sequence"/>
</dbReference>
<dbReference type="InterPro" id="IPR036291">
    <property type="entry name" value="NAD(P)-bd_dom_sf"/>
</dbReference>
<dbReference type="Gene3D" id="3.40.50.720">
    <property type="entry name" value="NAD(P)-binding Rossmann-like Domain"/>
    <property type="match status" value="1"/>
</dbReference>
<protein>
    <submittedName>
        <fullName evidence="2">NADPH:quinone reductase-like Zn-dependent oxidoreductase</fullName>
    </submittedName>
</protein>
<dbReference type="AlphaFoldDB" id="A0A2S6I624"/>
<comment type="caution">
    <text evidence="2">The sequence shown here is derived from an EMBL/GenBank/DDBJ whole genome shotgun (WGS) entry which is preliminary data.</text>
</comment>
<dbReference type="Gene3D" id="3.90.180.10">
    <property type="entry name" value="Medium-chain alcohol dehydrogenases, catalytic domain"/>
    <property type="match status" value="1"/>
</dbReference>
<proteinExistence type="predicted"/>
<dbReference type="InterPro" id="IPR013154">
    <property type="entry name" value="ADH-like_N"/>
</dbReference>
<dbReference type="CDD" id="cd08276">
    <property type="entry name" value="MDR7"/>
    <property type="match status" value="1"/>
</dbReference>
<dbReference type="PANTHER" id="PTHR45033">
    <property type="match status" value="1"/>
</dbReference>
<evidence type="ECO:0000313" key="3">
    <source>
        <dbReference type="Proteomes" id="UP000237662"/>
    </source>
</evidence>
<reference evidence="2 3" key="1">
    <citation type="submission" date="2018-02" db="EMBL/GenBank/DDBJ databases">
        <title>Genomic Encyclopedia of Archaeal and Bacterial Type Strains, Phase II (KMG-II): from individual species to whole genera.</title>
        <authorList>
            <person name="Goeker M."/>
        </authorList>
    </citation>
    <scope>NUCLEOTIDE SEQUENCE [LARGE SCALE GENOMIC DNA]</scope>
    <source>
        <strain evidence="2 3">DSM 29526</strain>
    </source>
</reference>
<dbReference type="InterPro" id="IPR052711">
    <property type="entry name" value="Zinc_ADH-like"/>
</dbReference>
<organism evidence="2 3">
    <name type="scientific">Neolewinella xylanilytica</name>
    <dbReference type="NCBI Taxonomy" id="1514080"/>
    <lineage>
        <taxon>Bacteria</taxon>
        <taxon>Pseudomonadati</taxon>
        <taxon>Bacteroidota</taxon>
        <taxon>Saprospiria</taxon>
        <taxon>Saprospirales</taxon>
        <taxon>Lewinellaceae</taxon>
        <taxon>Neolewinella</taxon>
    </lineage>
</organism>
<accession>A0A2S6I624</accession>
<sequence length="334" mass="34690">MNRWVAKSGVDSIADLTFERTPVPVPGPGEVRIRVKAVSLNARDLMVLEHGFMRLPDVDLVLGSDVSGTVDALGEGVAEWQVGDHVVNLHFNGWLDGAPPTTAGGGLGSLSEQGVLAEYIVLPADRIAAAPSGYTHPEAACLPCAGVTAWNALMASQPIGEGDNVLVIGTGGVAISAMMIARGAGAEVIQLVRRDDHNDRLQSRGIETIINSATEDDWGKAVAEATGGVTKVINTIGFSAVNPALAACAYGGEVAVIGLRDQEGSALGYDLFGKSVRGIMVGSASMYAALKEQLEASGEKPVIERTFPLSETNAALEAMKQSGRFGKIVVTTEA</sequence>
<name>A0A2S6I624_9BACT</name>
<evidence type="ECO:0000313" key="2">
    <source>
        <dbReference type="EMBL" id="PPK86561.1"/>
    </source>
</evidence>